<evidence type="ECO:0000313" key="3">
    <source>
        <dbReference type="Proteomes" id="UP001324427"/>
    </source>
</evidence>
<dbReference type="Gene3D" id="3.40.50.1820">
    <property type="entry name" value="alpha/beta hydrolase"/>
    <property type="match status" value="1"/>
</dbReference>
<sequence length="296" mass="31761">MVQHLTLADGRTVDFVVEGAEDGFPFVWFHGTPGSYKATLPSLVAICKERGLKIISLSRPGYGGSSRHAGRCVVDEVADVQALIDHLSMKQCVVGGWSGGGPSVLACAARLPSCLGALCVAGVAPYGVDGLDWLAGQGQDNIDEFNAAQRGEADIRSYLDNVRPGLLSSDAAGVVEEMASILPEVDKNALLKNQDIGQGVVDGFHEGLKDGVDGWLDDDLELLKPWGFELSEIKVPVYLYQGSDDKMVPFAHGEWLAKHLPQNYVRGHLLEGEGHISIFLGQVENMVNELLEVAKP</sequence>
<dbReference type="InterPro" id="IPR029058">
    <property type="entry name" value="AB_hydrolase_fold"/>
</dbReference>
<comment type="caution">
    <text evidence="2">The sequence shown here is derived from an EMBL/GenBank/DDBJ whole genome shotgun (WGS) entry which is preliminary data.</text>
</comment>
<dbReference type="PANTHER" id="PTHR45763:SF46">
    <property type="entry name" value="AB HYDROLASE-1 DOMAIN-CONTAINING PROTEIN"/>
    <property type="match status" value="1"/>
</dbReference>
<dbReference type="SUPFAM" id="SSF53474">
    <property type="entry name" value="alpha/beta-Hydrolases"/>
    <property type="match status" value="1"/>
</dbReference>
<organism evidence="2 3">
    <name type="scientific">Oleoguttula mirabilis</name>
    <dbReference type="NCBI Taxonomy" id="1507867"/>
    <lineage>
        <taxon>Eukaryota</taxon>
        <taxon>Fungi</taxon>
        <taxon>Dikarya</taxon>
        <taxon>Ascomycota</taxon>
        <taxon>Pezizomycotina</taxon>
        <taxon>Dothideomycetes</taxon>
        <taxon>Dothideomycetidae</taxon>
        <taxon>Mycosphaerellales</taxon>
        <taxon>Teratosphaeriaceae</taxon>
        <taxon>Oleoguttula</taxon>
    </lineage>
</organism>
<dbReference type="Proteomes" id="UP001324427">
    <property type="component" value="Unassembled WGS sequence"/>
</dbReference>
<evidence type="ECO:0000259" key="1">
    <source>
        <dbReference type="Pfam" id="PF00561"/>
    </source>
</evidence>
<evidence type="ECO:0000313" key="2">
    <source>
        <dbReference type="EMBL" id="KAK4544873.1"/>
    </source>
</evidence>
<feature type="domain" description="AB hydrolase-1" evidence="1">
    <location>
        <begin position="25"/>
        <end position="281"/>
    </location>
</feature>
<dbReference type="EMBL" id="JAVFHQ010000022">
    <property type="protein sequence ID" value="KAK4544873.1"/>
    <property type="molecule type" value="Genomic_DNA"/>
</dbReference>
<keyword evidence="3" id="KW-1185">Reference proteome</keyword>
<dbReference type="PANTHER" id="PTHR45763">
    <property type="entry name" value="HYDROLASE, ALPHA/BETA FOLD FAMILY PROTEIN, EXPRESSED-RELATED"/>
    <property type="match status" value="1"/>
</dbReference>
<reference evidence="2 3" key="1">
    <citation type="submission" date="2021-11" db="EMBL/GenBank/DDBJ databases">
        <title>Black yeast isolated from Biological Soil Crust.</title>
        <authorList>
            <person name="Kurbessoian T."/>
        </authorList>
    </citation>
    <scope>NUCLEOTIDE SEQUENCE [LARGE SCALE GENOMIC DNA]</scope>
    <source>
        <strain evidence="2 3">CCFEE 5522</strain>
    </source>
</reference>
<protein>
    <recommendedName>
        <fullName evidence="1">AB hydrolase-1 domain-containing protein</fullName>
    </recommendedName>
</protein>
<dbReference type="Pfam" id="PF00561">
    <property type="entry name" value="Abhydrolase_1"/>
    <property type="match status" value="1"/>
</dbReference>
<gene>
    <name evidence="2" type="ORF">LTR36_003777</name>
</gene>
<dbReference type="AlphaFoldDB" id="A0AAV9JJ02"/>
<proteinExistence type="predicted"/>
<name>A0AAV9JJ02_9PEZI</name>
<dbReference type="InterPro" id="IPR000073">
    <property type="entry name" value="AB_hydrolase_1"/>
</dbReference>
<accession>A0AAV9JJ02</accession>